<comment type="cofactor">
    <cofactor evidence="1">
        <name>Zn(2+)</name>
        <dbReference type="ChEBI" id="CHEBI:29105"/>
    </cofactor>
</comment>
<evidence type="ECO:0000256" key="6">
    <source>
        <dbReference type="ARBA" id="ARBA00022553"/>
    </source>
</evidence>
<dbReference type="SUPFAM" id="SSF53649">
    <property type="entry name" value="Alkaline phosphatase-like"/>
    <property type="match status" value="1"/>
</dbReference>
<evidence type="ECO:0000256" key="8">
    <source>
        <dbReference type="ARBA" id="ARBA00022723"/>
    </source>
</evidence>
<dbReference type="InterPro" id="IPR002591">
    <property type="entry name" value="Phosphodiest/P_Trfase"/>
</dbReference>
<dbReference type="EnsemblMetazoa" id="G22239.6">
    <property type="protein sequence ID" value="G22239.6:cds"/>
    <property type="gene ID" value="G22239"/>
</dbReference>
<sequence length="445" mass="51110">MVLYHNLSGFSRWIFSIVCLHLLFCRNTSGSRLLVILLDGFRWDYLEQDGHMLPGFGSILQHGVKAEYMIPVYPTLSYPNYYSIMTGVHTESHGYVSNLMFDEKRGRNIFMDDANFPQEKHEPHWWDDAEPLWVTAEKQGKKTYFYYWRECDVAIRGVKPTFCLHRPKVSQIPEMQYSIQESLNLFQNGSADFVGIYIEAVDHYGHRYGVGSKELKDMIKKVDDEIYNLIKQMTSLGLDDVSLMVFSDHGMANIQETVDLFKTLDMEDVTALIPEGSTVKIWPRPGLIDKIYDALQEVAKNGKITVYRKDNIPERYNLKGHYRVSPIFVEADEGVYITSPCKCVGCLQCNIVYTSIPRYDGTDQMKGMHGYDNADSDMRAIFLASGPGFKKNFVSPPFYNVELYQLMCNILGVNPNPHNGTWSKVSPMLLKAEPERSDHTIMQEL</sequence>
<comment type="catalytic activity">
    <reaction evidence="31">
        <text>1-(5Z,8Z,11Z,14Z-eicosatetraenoyl)-sn-glycero-3-phosphocholine + H2O = 1-(5Z,8Z,11Z,14Z-eicosatetraenoyl)-sn-glycerol + phosphocholine + H(+)</text>
        <dbReference type="Rhea" id="RHEA:41003"/>
        <dbReference type="ChEBI" id="CHEBI:15377"/>
        <dbReference type="ChEBI" id="CHEBI:15378"/>
        <dbReference type="ChEBI" id="CHEBI:34071"/>
        <dbReference type="ChEBI" id="CHEBI:74344"/>
        <dbReference type="ChEBI" id="CHEBI:295975"/>
    </reaction>
    <physiologicalReaction direction="left-to-right" evidence="31">
        <dbReference type="Rhea" id="RHEA:41004"/>
    </physiologicalReaction>
</comment>
<keyword evidence="34" id="KW-1185">Reference proteome</keyword>
<keyword evidence="5" id="KW-1003">Cell membrane</keyword>
<organism evidence="33 34">
    <name type="scientific">Magallana gigas</name>
    <name type="common">Pacific oyster</name>
    <name type="synonym">Crassostrea gigas</name>
    <dbReference type="NCBI Taxonomy" id="29159"/>
    <lineage>
        <taxon>Eukaryota</taxon>
        <taxon>Metazoa</taxon>
        <taxon>Spiralia</taxon>
        <taxon>Lophotrochozoa</taxon>
        <taxon>Mollusca</taxon>
        <taxon>Bivalvia</taxon>
        <taxon>Autobranchia</taxon>
        <taxon>Pteriomorphia</taxon>
        <taxon>Ostreida</taxon>
        <taxon>Ostreoidea</taxon>
        <taxon>Ostreidae</taxon>
        <taxon>Magallana</taxon>
    </lineage>
</organism>
<evidence type="ECO:0000256" key="9">
    <source>
        <dbReference type="ARBA" id="ARBA00022729"/>
    </source>
</evidence>
<keyword evidence="8" id="KW-0479">Metal-binding</keyword>
<evidence type="ECO:0000256" key="12">
    <source>
        <dbReference type="ARBA" id="ARBA00022963"/>
    </source>
</evidence>
<comment type="catalytic activity">
    <reaction evidence="24">
        <text>a 1-O-alkyl-sn-glycero-3-phosphocholine + H2O = a 1-O-alkyl-sn-glycerol + phosphocholine + H(+)</text>
        <dbReference type="Rhea" id="RHEA:36083"/>
        <dbReference type="ChEBI" id="CHEBI:15377"/>
        <dbReference type="ChEBI" id="CHEBI:15378"/>
        <dbReference type="ChEBI" id="CHEBI:15850"/>
        <dbReference type="ChEBI" id="CHEBI:30909"/>
        <dbReference type="ChEBI" id="CHEBI:295975"/>
    </reaction>
    <physiologicalReaction direction="left-to-right" evidence="24">
        <dbReference type="Rhea" id="RHEA:36084"/>
    </physiologicalReaction>
</comment>
<evidence type="ECO:0000256" key="14">
    <source>
        <dbReference type="ARBA" id="ARBA00023136"/>
    </source>
</evidence>
<evidence type="ECO:0000256" key="16">
    <source>
        <dbReference type="ARBA" id="ARBA00023180"/>
    </source>
</evidence>
<keyword evidence="17" id="KW-0449">Lipoprotein</keyword>
<evidence type="ECO:0000256" key="25">
    <source>
        <dbReference type="ARBA" id="ARBA00047600"/>
    </source>
</evidence>
<keyword evidence="16" id="KW-0325">Glycoprotein</keyword>
<evidence type="ECO:0000256" key="2">
    <source>
        <dbReference type="ARBA" id="ARBA00004609"/>
    </source>
</evidence>
<evidence type="ECO:0000256" key="19">
    <source>
        <dbReference type="ARBA" id="ARBA00032556"/>
    </source>
</evidence>
<evidence type="ECO:0000256" key="11">
    <source>
        <dbReference type="ARBA" id="ARBA00022833"/>
    </source>
</evidence>
<comment type="catalytic activity">
    <reaction evidence="23">
        <text>glycero-2-phosphocholine + H2O = phosphocholine + glycerol + H(+)</text>
        <dbReference type="Rhea" id="RHEA:61684"/>
        <dbReference type="ChEBI" id="CHEBI:15377"/>
        <dbReference type="ChEBI" id="CHEBI:15378"/>
        <dbReference type="ChEBI" id="CHEBI:17754"/>
        <dbReference type="ChEBI" id="CHEBI:144950"/>
        <dbReference type="ChEBI" id="CHEBI:295975"/>
    </reaction>
    <physiologicalReaction direction="left-to-right" evidence="23">
        <dbReference type="Rhea" id="RHEA:61685"/>
    </physiologicalReaction>
</comment>
<evidence type="ECO:0000256" key="26">
    <source>
        <dbReference type="ARBA" id="ARBA00047779"/>
    </source>
</evidence>
<evidence type="ECO:0000256" key="4">
    <source>
        <dbReference type="ARBA" id="ARBA00012318"/>
    </source>
</evidence>
<comment type="catalytic activity">
    <reaction evidence="30">
        <text>1-(9Z,12Z)-octadecadienoyl-sn-glycero-3-phosphocholine + H2O = 1-(9Z,12Z-octadecadienoyl)-sn-glycerol + phosphocholine + H(+)</text>
        <dbReference type="Rhea" id="RHEA:41115"/>
        <dbReference type="ChEBI" id="CHEBI:15377"/>
        <dbReference type="ChEBI" id="CHEBI:15378"/>
        <dbReference type="ChEBI" id="CHEBI:28733"/>
        <dbReference type="ChEBI" id="CHEBI:75561"/>
        <dbReference type="ChEBI" id="CHEBI:295975"/>
    </reaction>
    <physiologicalReaction direction="left-to-right" evidence="30">
        <dbReference type="Rhea" id="RHEA:41116"/>
    </physiologicalReaction>
</comment>
<keyword evidence="9 32" id="KW-0732">Signal</keyword>
<keyword evidence="11" id="KW-0862">Zinc</keyword>
<evidence type="ECO:0000256" key="23">
    <source>
        <dbReference type="ARBA" id="ARBA00047482"/>
    </source>
</evidence>
<evidence type="ECO:0000256" key="5">
    <source>
        <dbReference type="ARBA" id="ARBA00022475"/>
    </source>
</evidence>
<dbReference type="PANTHER" id="PTHR10151">
    <property type="entry name" value="ECTONUCLEOTIDE PYROPHOSPHATASE/PHOSPHODIESTERASE"/>
    <property type="match status" value="1"/>
</dbReference>
<evidence type="ECO:0000256" key="32">
    <source>
        <dbReference type="SAM" id="SignalP"/>
    </source>
</evidence>
<dbReference type="PANTHER" id="PTHR10151:SF66">
    <property type="entry name" value="GLYCEROPHOSPHOCHOLINE CHOLINEPHOSPHODIESTERASE ENPP6"/>
    <property type="match status" value="1"/>
</dbReference>
<keyword evidence="15" id="KW-1015">Disulfide bond</keyword>
<dbReference type="GO" id="GO:0016042">
    <property type="term" value="P:lipid catabolic process"/>
    <property type="evidence" value="ECO:0007669"/>
    <property type="project" value="UniProtKB-KW"/>
</dbReference>
<evidence type="ECO:0000256" key="29">
    <source>
        <dbReference type="ARBA" id="ARBA00048703"/>
    </source>
</evidence>
<dbReference type="EnsemblMetazoa" id="G22239.2">
    <property type="protein sequence ID" value="G22239.2:cds"/>
    <property type="gene ID" value="G22239"/>
</dbReference>
<comment type="similarity">
    <text evidence="3">Belongs to the nucleotide pyrophosphatase/phosphodiesterase family.</text>
</comment>
<comment type="catalytic activity">
    <reaction evidence="29">
        <text>sn-glycerol 3-phosphocholine + H2O = phosphocholine + glycerol + H(+)</text>
        <dbReference type="Rhea" id="RHEA:19545"/>
        <dbReference type="ChEBI" id="CHEBI:15377"/>
        <dbReference type="ChEBI" id="CHEBI:15378"/>
        <dbReference type="ChEBI" id="CHEBI:16870"/>
        <dbReference type="ChEBI" id="CHEBI:17754"/>
        <dbReference type="ChEBI" id="CHEBI:295975"/>
        <dbReference type="EC" id="3.1.4.38"/>
    </reaction>
    <physiologicalReaction direction="left-to-right" evidence="29">
        <dbReference type="Rhea" id="RHEA:19546"/>
    </physiologicalReaction>
</comment>
<comment type="catalytic activity">
    <reaction evidence="27">
        <text>1-hexadecanoyl-sn-glycero-3-phosphocholine + H2O = 1-hexadecanoyl-sn-glycerol + phosphocholine + H(+)</text>
        <dbReference type="Rhea" id="RHEA:41119"/>
        <dbReference type="ChEBI" id="CHEBI:15377"/>
        <dbReference type="ChEBI" id="CHEBI:15378"/>
        <dbReference type="ChEBI" id="CHEBI:72998"/>
        <dbReference type="ChEBI" id="CHEBI:75542"/>
        <dbReference type="ChEBI" id="CHEBI:295975"/>
    </reaction>
    <physiologicalReaction direction="left-to-right" evidence="27">
        <dbReference type="Rhea" id="RHEA:41120"/>
    </physiologicalReaction>
</comment>
<dbReference type="GO" id="GO:0046872">
    <property type="term" value="F:metal ion binding"/>
    <property type="evidence" value="ECO:0007669"/>
    <property type="project" value="UniProtKB-KW"/>
</dbReference>
<evidence type="ECO:0000256" key="17">
    <source>
        <dbReference type="ARBA" id="ARBA00023288"/>
    </source>
</evidence>
<evidence type="ECO:0000313" key="34">
    <source>
        <dbReference type="Proteomes" id="UP000005408"/>
    </source>
</evidence>
<dbReference type="GO" id="GO:0098552">
    <property type="term" value="C:side of membrane"/>
    <property type="evidence" value="ECO:0007669"/>
    <property type="project" value="UniProtKB-KW"/>
</dbReference>
<keyword evidence="12" id="KW-0442">Lipid degradation</keyword>
<accession>A0A8W8K379</accession>
<dbReference type="EC" id="3.1.4.38" evidence="4"/>
<dbReference type="InterPro" id="IPR017850">
    <property type="entry name" value="Alkaline_phosphatase_core_sf"/>
</dbReference>
<dbReference type="GO" id="GO:0047390">
    <property type="term" value="F:glycerophosphocholine cholinephosphodiesterase activity"/>
    <property type="evidence" value="ECO:0007669"/>
    <property type="project" value="UniProtKB-EC"/>
</dbReference>
<evidence type="ECO:0000256" key="10">
    <source>
        <dbReference type="ARBA" id="ARBA00022801"/>
    </source>
</evidence>
<keyword evidence="6" id="KW-0597">Phosphoprotein</keyword>
<evidence type="ECO:0000256" key="18">
    <source>
        <dbReference type="ARBA" id="ARBA00031167"/>
    </source>
</evidence>
<evidence type="ECO:0000256" key="24">
    <source>
        <dbReference type="ARBA" id="ARBA00047494"/>
    </source>
</evidence>
<keyword evidence="7" id="KW-0336">GPI-anchor</keyword>
<evidence type="ECO:0000256" key="3">
    <source>
        <dbReference type="ARBA" id="ARBA00010594"/>
    </source>
</evidence>
<comment type="subcellular location">
    <subcellularLocation>
        <location evidence="2">Cell membrane</location>
        <topology evidence="2">Lipid-anchor</topology>
        <topology evidence="2">GPI-anchor</topology>
    </subcellularLocation>
</comment>
<comment type="catalytic activity">
    <reaction evidence="26">
        <text>1-tetradecanoyl-sn-glycero-3-phosphocholine + H2O = 1-tetradecanoyl-sn-glycerol + phosphocholine + H(+)</text>
        <dbReference type="Rhea" id="RHEA:40999"/>
        <dbReference type="ChEBI" id="CHEBI:15377"/>
        <dbReference type="ChEBI" id="CHEBI:15378"/>
        <dbReference type="ChEBI" id="CHEBI:64489"/>
        <dbReference type="ChEBI" id="CHEBI:75536"/>
        <dbReference type="ChEBI" id="CHEBI:295975"/>
    </reaction>
    <physiologicalReaction direction="left-to-right" evidence="26">
        <dbReference type="Rhea" id="RHEA:41000"/>
    </physiologicalReaction>
</comment>
<evidence type="ECO:0000256" key="1">
    <source>
        <dbReference type="ARBA" id="ARBA00001947"/>
    </source>
</evidence>
<evidence type="ECO:0000256" key="20">
    <source>
        <dbReference type="ARBA" id="ARBA00046203"/>
    </source>
</evidence>
<evidence type="ECO:0000256" key="21">
    <source>
        <dbReference type="ARBA" id="ARBA00047290"/>
    </source>
</evidence>
<evidence type="ECO:0000256" key="27">
    <source>
        <dbReference type="ARBA" id="ARBA00048209"/>
    </source>
</evidence>
<dbReference type="Proteomes" id="UP000005408">
    <property type="component" value="Unassembled WGS sequence"/>
</dbReference>
<dbReference type="AlphaFoldDB" id="A0A8W8K379"/>
<dbReference type="GO" id="GO:0005886">
    <property type="term" value="C:plasma membrane"/>
    <property type="evidence" value="ECO:0007669"/>
    <property type="project" value="UniProtKB-SubCell"/>
</dbReference>
<protein>
    <recommendedName>
        <fullName evidence="4">glycerophosphocholine cholinephosphodiesterase</fullName>
        <ecNumber evidence="4">3.1.4.38</ecNumber>
    </recommendedName>
    <alternativeName>
        <fullName evidence="19">Choline-specific glycerophosphodiester phosphodiesterase</fullName>
    </alternativeName>
    <alternativeName>
        <fullName evidence="18">Ectonucleotide pyrophosphatase/phosphodiesterase family member 6</fullName>
    </alternativeName>
</protein>
<evidence type="ECO:0000313" key="33">
    <source>
        <dbReference type="EnsemblMetazoa" id="G22239.5:cds"/>
    </source>
</evidence>
<comment type="catalytic activity">
    <reaction evidence="28">
        <text>sphing-4-enine-phosphocholine + H2O = sphing-4-enine + phosphocholine + H(+)</text>
        <dbReference type="Rhea" id="RHEA:41095"/>
        <dbReference type="ChEBI" id="CHEBI:15377"/>
        <dbReference type="ChEBI" id="CHEBI:15378"/>
        <dbReference type="ChEBI" id="CHEBI:57756"/>
        <dbReference type="ChEBI" id="CHEBI:58906"/>
        <dbReference type="ChEBI" id="CHEBI:295975"/>
    </reaction>
    <physiologicalReaction direction="left-to-right" evidence="28">
        <dbReference type="Rhea" id="RHEA:41096"/>
    </physiologicalReaction>
</comment>
<dbReference type="EnsemblMetazoa" id="G22239.5">
    <property type="protein sequence ID" value="G22239.5:cds"/>
    <property type="gene ID" value="G22239"/>
</dbReference>
<evidence type="ECO:0000256" key="7">
    <source>
        <dbReference type="ARBA" id="ARBA00022622"/>
    </source>
</evidence>
<evidence type="ECO:0000256" key="22">
    <source>
        <dbReference type="ARBA" id="ARBA00047322"/>
    </source>
</evidence>
<proteinExistence type="inferred from homology"/>
<evidence type="ECO:0000256" key="13">
    <source>
        <dbReference type="ARBA" id="ARBA00023098"/>
    </source>
</evidence>
<reference evidence="33" key="1">
    <citation type="submission" date="2022-08" db="UniProtKB">
        <authorList>
            <consortium name="EnsemblMetazoa"/>
        </authorList>
    </citation>
    <scope>IDENTIFICATION</scope>
    <source>
        <strain evidence="33">05x7-T-G4-1.051#20</strain>
    </source>
</reference>
<evidence type="ECO:0000256" key="31">
    <source>
        <dbReference type="ARBA" id="ARBA00049320"/>
    </source>
</evidence>
<name>A0A8W8K379_MAGGI</name>
<comment type="catalytic activity">
    <reaction evidence="22">
        <text>1-(9Z-octadecenoyl)-sn-glycero-3-phosphocholine + H2O = 1-(9Z-octadecenoyl)-sn-glycerol + phosphocholine + H(+)</text>
        <dbReference type="Rhea" id="RHEA:41091"/>
        <dbReference type="ChEBI" id="CHEBI:15377"/>
        <dbReference type="ChEBI" id="CHEBI:15378"/>
        <dbReference type="ChEBI" id="CHEBI:28610"/>
        <dbReference type="ChEBI" id="CHEBI:75757"/>
        <dbReference type="ChEBI" id="CHEBI:295975"/>
    </reaction>
    <physiologicalReaction direction="left-to-right" evidence="22">
        <dbReference type="Rhea" id="RHEA:41092"/>
    </physiologicalReaction>
</comment>
<feature type="signal peptide" evidence="32">
    <location>
        <begin position="1"/>
        <end position="30"/>
    </location>
</feature>
<keyword evidence="10" id="KW-0378">Hydrolase</keyword>
<evidence type="ECO:0000256" key="15">
    <source>
        <dbReference type="ARBA" id="ARBA00023157"/>
    </source>
</evidence>
<comment type="catalytic activity">
    <reaction evidence="25">
        <text>a 1-acyl-sn-glycero-3-phosphocholine + H2O = a 1-acyl-sn-glycerol + phosphocholine + H(+)</text>
        <dbReference type="Rhea" id="RHEA:44720"/>
        <dbReference type="ChEBI" id="CHEBI:15377"/>
        <dbReference type="ChEBI" id="CHEBI:15378"/>
        <dbReference type="ChEBI" id="CHEBI:58168"/>
        <dbReference type="ChEBI" id="CHEBI:64683"/>
        <dbReference type="ChEBI" id="CHEBI:295975"/>
    </reaction>
    <physiologicalReaction direction="left-to-right" evidence="25">
        <dbReference type="Rhea" id="RHEA:44721"/>
    </physiologicalReaction>
</comment>
<dbReference type="Pfam" id="PF01663">
    <property type="entry name" value="Phosphodiest"/>
    <property type="match status" value="1"/>
</dbReference>
<keyword evidence="13" id="KW-0443">Lipid metabolism</keyword>
<comment type="function">
    <text evidence="20">Choline-specific glycerophosphodiesterase that hydrolyzes glycerophosphocholine (GPC) and lysophosphatidylcholine (LPC) and contributes to supplying choline to the cells. Has a preference for LPC with short (12:0 and 14:0) or polyunsaturated (18:2 and 20:4) fatty acids. In vitro, hydrolyzes only choline-containing lysophospholipids, such as sphingosylphosphorylcholine (SPC), platelet-activating factor (PAF) and lysoPAF, but not other lysophospholipids.</text>
</comment>
<dbReference type="Gene3D" id="3.30.1360.180">
    <property type="match status" value="1"/>
</dbReference>
<dbReference type="OrthoDB" id="415411at2759"/>
<dbReference type="OMA" id="ANDIHSM"/>
<feature type="chain" id="PRO_5042431202" description="glycerophosphocholine cholinephosphodiesterase" evidence="32">
    <location>
        <begin position="31"/>
        <end position="445"/>
    </location>
</feature>
<dbReference type="CDD" id="cd16018">
    <property type="entry name" value="Enpp"/>
    <property type="match status" value="1"/>
</dbReference>
<evidence type="ECO:0000256" key="30">
    <source>
        <dbReference type="ARBA" id="ARBA00049092"/>
    </source>
</evidence>
<dbReference type="Gene3D" id="3.40.720.10">
    <property type="entry name" value="Alkaline Phosphatase, subunit A"/>
    <property type="match status" value="1"/>
</dbReference>
<comment type="catalytic activity">
    <reaction evidence="21">
        <text>1-dodecanoyl-sn-glycero-3-phosphocholine + H2O = 1-dodecanoyl-sn-glycerol + phosphocholine + H(+)</text>
        <dbReference type="Rhea" id="RHEA:41127"/>
        <dbReference type="ChEBI" id="CHEBI:15377"/>
        <dbReference type="ChEBI" id="CHEBI:15378"/>
        <dbReference type="ChEBI" id="CHEBI:74966"/>
        <dbReference type="ChEBI" id="CHEBI:75529"/>
        <dbReference type="ChEBI" id="CHEBI:295975"/>
    </reaction>
    <physiologicalReaction direction="left-to-right" evidence="21">
        <dbReference type="Rhea" id="RHEA:41128"/>
    </physiologicalReaction>
</comment>
<evidence type="ECO:0000256" key="28">
    <source>
        <dbReference type="ARBA" id="ARBA00048234"/>
    </source>
</evidence>
<keyword evidence="14" id="KW-0472">Membrane</keyword>